<evidence type="ECO:0000313" key="1">
    <source>
        <dbReference type="EMBL" id="ERF61084.1"/>
    </source>
</evidence>
<reference evidence="3 4" key="1">
    <citation type="submission" date="2013-08" db="EMBL/GenBank/DDBJ databases">
        <authorList>
            <person name="Durkin A.S."/>
            <person name="Haft D.R."/>
            <person name="McCorrison J."/>
            <person name="Torralba M."/>
            <person name="Gillis M."/>
            <person name="Haft D.H."/>
            <person name="Methe B."/>
            <person name="Sutton G."/>
            <person name="Nelson K.E."/>
        </authorList>
    </citation>
    <scope>NUCLEOTIDE SEQUENCE [LARGE SCALE GENOMIC DNA]</scope>
    <source>
        <strain evidence="2 4">ATCC 35536</strain>
        <strain evidence="1 3">VPI DR56BR1116</strain>
    </source>
</reference>
<evidence type="ECO:0000313" key="4">
    <source>
        <dbReference type="Proteomes" id="UP000016646"/>
    </source>
</evidence>
<organism evidence="1 3">
    <name type="scientific">Treponema socranskii subsp. socranskii VPI DR56BR1116 = ATCC 35536</name>
    <dbReference type="NCBI Taxonomy" id="1125725"/>
    <lineage>
        <taxon>Bacteria</taxon>
        <taxon>Pseudomonadati</taxon>
        <taxon>Spirochaetota</taxon>
        <taxon>Spirochaetia</taxon>
        <taxon>Spirochaetales</taxon>
        <taxon>Treponemataceae</taxon>
        <taxon>Treponema</taxon>
    </lineage>
</organism>
<keyword evidence="4" id="KW-1185">Reference proteome</keyword>
<dbReference type="Proteomes" id="UP000016646">
    <property type="component" value="Unassembled WGS sequence"/>
</dbReference>
<dbReference type="SUPFAM" id="SSF48452">
    <property type="entry name" value="TPR-like"/>
    <property type="match status" value="1"/>
</dbReference>
<dbReference type="EMBL" id="AUZJ01000017">
    <property type="protein sequence ID" value="ERF61084.1"/>
    <property type="molecule type" value="Genomic_DNA"/>
</dbReference>
<evidence type="ECO:0000313" key="2">
    <source>
        <dbReference type="EMBL" id="ERK05044.1"/>
    </source>
</evidence>
<comment type="caution">
    <text evidence="1">The sequence shown here is derived from an EMBL/GenBank/DDBJ whole genome shotgun (WGS) entry which is preliminary data.</text>
</comment>
<dbReference type="PATRIC" id="fig|1125725.3.peg.903"/>
<dbReference type="eggNOG" id="COG3063">
    <property type="taxonomic scope" value="Bacteria"/>
</dbReference>
<dbReference type="OrthoDB" id="350674at2"/>
<dbReference type="EMBL" id="AVQI01000006">
    <property type="protein sequence ID" value="ERK05044.1"/>
    <property type="molecule type" value="Genomic_DNA"/>
</dbReference>
<sequence>MKIQTEAGLKKVIACMERTDPEQAQKILENLFEDEFDCTELVFTADCCNFWIPYIRQLDATENAFERGESLLSDWKRFRAFLSRKANVYRPAVEAIDRGVFSLAFENYRQLFDERDNSQKAEIFRKAGLCCKKLGKFEDAQECLTVANNAQPGLPSVLAELADCFALCGHERNAKVLFREAFFIDPAKIDASFLDSELIRVLIEKTAEKGYTGTALLQWIPVYGVLYGVFNVRRELKLQEISKLKQEIYAIETEMKDPSCDSANLTPRLINLYFWLIDHYLMSDDNSKPVNDTLLKIKILDSGIYEQYVK</sequence>
<protein>
    <submittedName>
        <fullName evidence="1">Tetratricopeptide repeat family protein</fullName>
    </submittedName>
</protein>
<name>U1GX01_TRESO</name>
<evidence type="ECO:0000313" key="3">
    <source>
        <dbReference type="Proteomes" id="UP000016412"/>
    </source>
</evidence>
<dbReference type="RefSeq" id="WP_021329926.1">
    <property type="nucleotide sequence ID" value="NZ_AUZJ01000017.1"/>
</dbReference>
<dbReference type="Proteomes" id="UP000016412">
    <property type="component" value="Unassembled WGS sequence"/>
</dbReference>
<dbReference type="AlphaFoldDB" id="U1GX01"/>
<dbReference type="STRING" id="1125725.HMPREF1325_1619"/>
<proteinExistence type="predicted"/>
<dbReference type="InterPro" id="IPR011990">
    <property type="entry name" value="TPR-like_helical_dom_sf"/>
</dbReference>
<dbReference type="Gene3D" id="1.25.40.10">
    <property type="entry name" value="Tetratricopeptide repeat domain"/>
    <property type="match status" value="1"/>
</dbReference>
<accession>U1GX01</accession>
<gene>
    <name evidence="2" type="ORF">HMPREF0860_0647</name>
    <name evidence="1" type="ORF">HMPREF1325_1619</name>
</gene>